<evidence type="ECO:0000256" key="3">
    <source>
        <dbReference type="ARBA" id="ARBA00010871"/>
    </source>
</evidence>
<dbReference type="PROSITE" id="PS50975">
    <property type="entry name" value="ATP_GRASP"/>
    <property type="match status" value="1"/>
</dbReference>
<dbReference type="Gene3D" id="3.40.50.20">
    <property type="match status" value="1"/>
</dbReference>
<evidence type="ECO:0000313" key="20">
    <source>
        <dbReference type="Proteomes" id="UP000051888"/>
    </source>
</evidence>
<evidence type="ECO:0000256" key="8">
    <source>
        <dbReference type="ARBA" id="ARBA00022840"/>
    </source>
</evidence>
<dbReference type="STRING" id="157838.AN964_03090"/>
<evidence type="ECO:0000256" key="17">
    <source>
        <dbReference type="PROSITE-ProRule" id="PRU00409"/>
    </source>
</evidence>
<evidence type="ECO:0000313" key="19">
    <source>
        <dbReference type="EMBL" id="KQL52615.1"/>
    </source>
</evidence>
<feature type="binding site" evidence="16">
    <location>
        <position position="248"/>
    </location>
    <ligand>
        <name>Mg(2+)</name>
        <dbReference type="ChEBI" id="CHEBI:18420"/>
        <label>1</label>
    </ligand>
</feature>
<dbReference type="GO" id="GO:0005737">
    <property type="term" value="C:cytoplasm"/>
    <property type="evidence" value="ECO:0007669"/>
    <property type="project" value="UniProtKB-SubCell"/>
</dbReference>
<dbReference type="FunFam" id="3.30.470.20:FF:000074">
    <property type="entry name" value="D-alanine--D-alanine ligase"/>
    <property type="match status" value="1"/>
</dbReference>
<comment type="caution">
    <text evidence="19">The sequence shown here is derived from an EMBL/GenBank/DDBJ whole genome shotgun (WGS) entry which is preliminary data.</text>
</comment>
<protein>
    <recommendedName>
        <fullName evidence="14">D-alanine--D-alanine ligase</fullName>
        <ecNumber evidence="14">6.3.2.4</ecNumber>
    </recommendedName>
    <alternativeName>
        <fullName evidence="14">D-Ala-D-Ala ligase</fullName>
    </alternativeName>
    <alternativeName>
        <fullName evidence="14">D-alanylalanine synthetase</fullName>
    </alternativeName>
</protein>
<feature type="active site" evidence="15">
    <location>
        <position position="13"/>
    </location>
</feature>
<keyword evidence="7 17" id="KW-0547">Nucleotide-binding</keyword>
<gene>
    <name evidence="14" type="primary">ddl</name>
    <name evidence="19" type="ORF">AN964_03090</name>
</gene>
<feature type="active site" evidence="15">
    <location>
        <position position="142"/>
    </location>
</feature>
<keyword evidence="9 16" id="KW-0460">Magnesium</keyword>
<dbReference type="GO" id="GO:0008716">
    <property type="term" value="F:D-alanine-D-alanine ligase activity"/>
    <property type="evidence" value="ECO:0007669"/>
    <property type="project" value="UniProtKB-UniRule"/>
</dbReference>
<feature type="binding site" evidence="16">
    <location>
        <position position="260"/>
    </location>
    <ligand>
        <name>Mg(2+)</name>
        <dbReference type="ChEBI" id="CHEBI:18420"/>
        <label>1</label>
    </ligand>
</feature>
<dbReference type="InterPro" id="IPR005905">
    <property type="entry name" value="D_ala_D_ala"/>
</dbReference>
<keyword evidence="8 17" id="KW-0067">ATP-binding</keyword>
<keyword evidence="20" id="KW-1185">Reference proteome</keyword>
<evidence type="ECO:0000256" key="4">
    <source>
        <dbReference type="ARBA" id="ARBA00022490"/>
    </source>
</evidence>
<dbReference type="Pfam" id="PF01820">
    <property type="entry name" value="Dala_Dala_lig_N"/>
    <property type="match status" value="2"/>
</dbReference>
<comment type="cofactor">
    <cofactor evidence="16">
        <name>Mg(2+)</name>
        <dbReference type="ChEBI" id="CHEBI:18420"/>
    </cofactor>
    <cofactor evidence="16">
        <name>Mn(2+)</name>
        <dbReference type="ChEBI" id="CHEBI:29035"/>
    </cofactor>
    <text evidence="16">Binds 2 magnesium or manganese ions per subunit.</text>
</comment>
<evidence type="ECO:0000259" key="18">
    <source>
        <dbReference type="PROSITE" id="PS50975"/>
    </source>
</evidence>
<dbReference type="OrthoDB" id="9813261at2"/>
<dbReference type="RefSeq" id="WP_055738310.1">
    <property type="nucleotide sequence ID" value="NZ_JAAIWL010000016.1"/>
</dbReference>
<comment type="pathway">
    <text evidence="14">Cell wall biogenesis; peptidoglycan biosynthesis.</text>
</comment>
<dbReference type="InterPro" id="IPR011761">
    <property type="entry name" value="ATP-grasp"/>
</dbReference>
<comment type="function">
    <text evidence="14">Cell wall formation.</text>
</comment>
<feature type="binding site" evidence="16">
    <location>
        <position position="260"/>
    </location>
    <ligand>
        <name>Mg(2+)</name>
        <dbReference type="ChEBI" id="CHEBI:18420"/>
        <label>2</label>
    </ligand>
</feature>
<comment type="cofactor">
    <cofactor evidence="1">
        <name>Mn(2+)</name>
        <dbReference type="ChEBI" id="CHEBI:29035"/>
    </cofactor>
</comment>
<dbReference type="InterPro" id="IPR013815">
    <property type="entry name" value="ATP_grasp_subdomain_1"/>
</dbReference>
<dbReference type="SUPFAM" id="SSF52440">
    <property type="entry name" value="PreATP-grasp domain"/>
    <property type="match status" value="1"/>
</dbReference>
<keyword evidence="10 14" id="KW-0133">Cell shape</keyword>
<evidence type="ECO:0000256" key="15">
    <source>
        <dbReference type="PIRSR" id="PIRSR039102-1"/>
    </source>
</evidence>
<dbReference type="GO" id="GO:0008360">
    <property type="term" value="P:regulation of cell shape"/>
    <property type="evidence" value="ECO:0007669"/>
    <property type="project" value="UniProtKB-KW"/>
</dbReference>
<comment type="subcellular location">
    <subcellularLocation>
        <location evidence="2 14">Cytoplasm</location>
    </subcellularLocation>
</comment>
<name>A0A0Q3WWF3_9BACI</name>
<keyword evidence="12 16" id="KW-0464">Manganese</keyword>
<dbReference type="InterPro" id="IPR016185">
    <property type="entry name" value="PreATP-grasp_dom_sf"/>
</dbReference>
<evidence type="ECO:0000256" key="9">
    <source>
        <dbReference type="ARBA" id="ARBA00022842"/>
    </source>
</evidence>
<organism evidence="19 20">
    <name type="scientific">Heyndrickxia shackletonii</name>
    <dbReference type="NCBI Taxonomy" id="157838"/>
    <lineage>
        <taxon>Bacteria</taxon>
        <taxon>Bacillati</taxon>
        <taxon>Bacillota</taxon>
        <taxon>Bacilli</taxon>
        <taxon>Bacillales</taxon>
        <taxon>Bacillaceae</taxon>
        <taxon>Heyndrickxia</taxon>
    </lineage>
</organism>
<evidence type="ECO:0000256" key="7">
    <source>
        <dbReference type="ARBA" id="ARBA00022741"/>
    </source>
</evidence>
<dbReference type="UniPathway" id="UPA00219"/>
<dbReference type="PATRIC" id="fig|157838.3.peg.687"/>
<sequence>MKVGVIMGGVSSEKQVSLMTGGEMIAHLDKSKYEVIPVELNNKEDLVEKAKNLDIALLALHGKYGEDGTIQGTLETLGIPYTGSGMLSSSICMDKNISKKIIRYEGIPTADWICLSNMEELHMDEIDKMGYPVVVKPNSGGSSVGVKLVYDQDSLLSAVAEVFEWDTEVLIEKYIKGEEITCAIFDGKLLPIISIRHAAEFFDYNAKYDDVATIEEVVELPAELNERVAAAALACFKALKCSVYARIDMMVKDGIPYVMEVNSLPGMTKNSLLPKSAQAVGISYSELLDMIIETSLKVRKMEGF</sequence>
<dbReference type="NCBIfam" id="TIGR01205">
    <property type="entry name" value="D_ala_D_alaTIGR"/>
    <property type="match status" value="1"/>
</dbReference>
<dbReference type="PIRSF" id="PIRSF039102">
    <property type="entry name" value="Ddl/VanB"/>
    <property type="match status" value="1"/>
</dbReference>
<dbReference type="EC" id="6.3.2.4" evidence="14"/>
<comment type="similarity">
    <text evidence="3 14">Belongs to the D-alanine--D-alanine ligase family.</text>
</comment>
<evidence type="ECO:0000256" key="12">
    <source>
        <dbReference type="ARBA" id="ARBA00023211"/>
    </source>
</evidence>
<evidence type="ECO:0000256" key="2">
    <source>
        <dbReference type="ARBA" id="ARBA00004496"/>
    </source>
</evidence>
<dbReference type="GO" id="GO:0071555">
    <property type="term" value="P:cell wall organization"/>
    <property type="evidence" value="ECO:0007669"/>
    <property type="project" value="UniProtKB-KW"/>
</dbReference>
<comment type="catalytic activity">
    <reaction evidence="14">
        <text>2 D-alanine + ATP = D-alanyl-D-alanine + ADP + phosphate + H(+)</text>
        <dbReference type="Rhea" id="RHEA:11224"/>
        <dbReference type="ChEBI" id="CHEBI:15378"/>
        <dbReference type="ChEBI" id="CHEBI:30616"/>
        <dbReference type="ChEBI" id="CHEBI:43474"/>
        <dbReference type="ChEBI" id="CHEBI:57416"/>
        <dbReference type="ChEBI" id="CHEBI:57822"/>
        <dbReference type="ChEBI" id="CHEBI:456216"/>
        <dbReference type="EC" id="6.3.2.4"/>
    </reaction>
</comment>
<evidence type="ECO:0000256" key="10">
    <source>
        <dbReference type="ARBA" id="ARBA00022960"/>
    </source>
</evidence>
<evidence type="ECO:0000256" key="1">
    <source>
        <dbReference type="ARBA" id="ARBA00001936"/>
    </source>
</evidence>
<dbReference type="InterPro" id="IPR011127">
    <property type="entry name" value="Dala_Dala_lig_N"/>
</dbReference>
<keyword evidence="13 14" id="KW-0961">Cell wall biogenesis/degradation</keyword>
<dbReference type="Proteomes" id="UP000051888">
    <property type="component" value="Unassembled WGS sequence"/>
</dbReference>
<dbReference type="PANTHER" id="PTHR23132:SF23">
    <property type="entry name" value="D-ALANINE--D-ALANINE LIGASE B"/>
    <property type="match status" value="1"/>
</dbReference>
<dbReference type="AlphaFoldDB" id="A0A0Q3WWF3"/>
<dbReference type="PROSITE" id="PS00844">
    <property type="entry name" value="DALA_DALA_LIGASE_2"/>
    <property type="match status" value="1"/>
</dbReference>
<reference evidence="19 20" key="1">
    <citation type="submission" date="2015-09" db="EMBL/GenBank/DDBJ databases">
        <title>Genome sequencing project for genomic taxonomy and phylogenomics of Bacillus-like bacteria.</title>
        <authorList>
            <person name="Liu B."/>
            <person name="Wang J."/>
            <person name="Zhu Y."/>
            <person name="Liu G."/>
            <person name="Chen Q."/>
            <person name="Chen Z."/>
            <person name="Lan J."/>
            <person name="Che J."/>
            <person name="Ge C."/>
            <person name="Shi H."/>
            <person name="Pan Z."/>
            <person name="Liu X."/>
        </authorList>
    </citation>
    <scope>NUCLEOTIDE SEQUENCE [LARGE SCALE GENOMIC DNA]</scope>
    <source>
        <strain evidence="19 20">LMG 18435</strain>
    </source>
</reference>
<dbReference type="Gene3D" id="3.30.470.20">
    <property type="entry name" value="ATP-grasp fold, B domain"/>
    <property type="match status" value="1"/>
</dbReference>
<dbReference type="FunFam" id="3.40.50.20:FF:000031">
    <property type="entry name" value="D-alanine--D-alanine ligase"/>
    <property type="match status" value="1"/>
</dbReference>
<dbReference type="Pfam" id="PF07478">
    <property type="entry name" value="Dala_Dala_lig_C"/>
    <property type="match status" value="1"/>
</dbReference>
<keyword evidence="11 14" id="KW-0573">Peptidoglycan synthesis</keyword>
<accession>A0A0Q3WWF3</accession>
<dbReference type="GO" id="GO:0009252">
    <property type="term" value="P:peptidoglycan biosynthetic process"/>
    <property type="evidence" value="ECO:0007669"/>
    <property type="project" value="UniProtKB-UniRule"/>
</dbReference>
<dbReference type="PANTHER" id="PTHR23132">
    <property type="entry name" value="D-ALANINE--D-ALANINE LIGASE"/>
    <property type="match status" value="1"/>
</dbReference>
<keyword evidence="4 14" id="KW-0963">Cytoplasm</keyword>
<dbReference type="HAMAP" id="MF_00047">
    <property type="entry name" value="Dala_Dala_lig"/>
    <property type="match status" value="1"/>
</dbReference>
<dbReference type="SUPFAM" id="SSF56059">
    <property type="entry name" value="Glutathione synthetase ATP-binding domain-like"/>
    <property type="match status" value="1"/>
</dbReference>
<keyword evidence="5 14" id="KW-0436">Ligase</keyword>
<evidence type="ECO:0000256" key="6">
    <source>
        <dbReference type="ARBA" id="ARBA00022723"/>
    </source>
</evidence>
<dbReference type="PROSITE" id="PS00843">
    <property type="entry name" value="DALA_DALA_LIGASE_1"/>
    <property type="match status" value="1"/>
</dbReference>
<feature type="active site" evidence="15">
    <location>
        <position position="271"/>
    </location>
</feature>
<keyword evidence="6 16" id="KW-0479">Metal-binding</keyword>
<dbReference type="InterPro" id="IPR011095">
    <property type="entry name" value="Dala_Dala_lig_C"/>
</dbReference>
<dbReference type="InterPro" id="IPR000291">
    <property type="entry name" value="D-Ala_lig_Van_CS"/>
</dbReference>
<dbReference type="GO" id="GO:0046872">
    <property type="term" value="F:metal ion binding"/>
    <property type="evidence" value="ECO:0007669"/>
    <property type="project" value="UniProtKB-KW"/>
</dbReference>
<evidence type="ECO:0000256" key="16">
    <source>
        <dbReference type="PIRSR" id="PIRSR039102-3"/>
    </source>
</evidence>
<evidence type="ECO:0000256" key="5">
    <source>
        <dbReference type="ARBA" id="ARBA00022598"/>
    </source>
</evidence>
<feature type="binding site" evidence="16">
    <location>
        <position position="262"/>
    </location>
    <ligand>
        <name>Mg(2+)</name>
        <dbReference type="ChEBI" id="CHEBI:18420"/>
        <label>2</label>
    </ligand>
</feature>
<evidence type="ECO:0000256" key="14">
    <source>
        <dbReference type="HAMAP-Rule" id="MF_00047"/>
    </source>
</evidence>
<feature type="domain" description="ATP-grasp" evidence="18">
    <location>
        <begin position="99"/>
        <end position="293"/>
    </location>
</feature>
<dbReference type="EMBL" id="LJJC01000004">
    <property type="protein sequence ID" value="KQL52615.1"/>
    <property type="molecule type" value="Genomic_DNA"/>
</dbReference>
<proteinExistence type="inferred from homology"/>
<dbReference type="NCBIfam" id="NF002378">
    <property type="entry name" value="PRK01372.1"/>
    <property type="match status" value="1"/>
</dbReference>
<dbReference type="SMART" id="SM01209">
    <property type="entry name" value="GARS_A"/>
    <property type="match status" value="1"/>
</dbReference>
<dbReference type="Gene3D" id="3.30.1490.20">
    <property type="entry name" value="ATP-grasp fold, A domain"/>
    <property type="match status" value="1"/>
</dbReference>
<evidence type="ECO:0000256" key="13">
    <source>
        <dbReference type="ARBA" id="ARBA00023316"/>
    </source>
</evidence>
<evidence type="ECO:0000256" key="11">
    <source>
        <dbReference type="ARBA" id="ARBA00022984"/>
    </source>
</evidence>
<dbReference type="GO" id="GO:0005524">
    <property type="term" value="F:ATP binding"/>
    <property type="evidence" value="ECO:0007669"/>
    <property type="project" value="UniProtKB-UniRule"/>
</dbReference>